<evidence type="ECO:0008006" key="16">
    <source>
        <dbReference type="Google" id="ProtNLM"/>
    </source>
</evidence>
<sequence>MQTPPFRRIVCLLATLLLLATLPTLSHAFWSQQRPQQQHVKSNVHDNNDQTSHDSFARDDFVSVEEMYTLQHATGTPTGTCHITEQRNALKAYDSKPDCFKDAARALQQGCKSIDIDEDEKTRYAIRLTTCEIATANMPIPQECHSLASAESDPDKQPTANDISRCVQSLGRVPQLWTSYSGYFREVKVMCLAVRYSLEHEQQRVLKETNRLETEQLKQLSALHSTITADVNSMLTLASVSQSMRHWNDSLERGISRAQEIDRLNQDSILLLWRFCAHLLDCCRVLRKAQRENAVEQEQEREYEYGVDDQCAERYLDTDSSEEEEEDLEMEEHVWQQYDDDTFEQRATARYNNPTSPSTPTPSTRKPKRQYQYHSTSIGHIPLTKPSMDMEMDMWERVAASWDLSLGTCVSSSSTSGDIY</sequence>
<keyword evidence="3 11" id="KW-0415">Karyogamy</keyword>
<evidence type="ECO:0000256" key="4">
    <source>
        <dbReference type="ARBA" id="ARBA00022692"/>
    </source>
</evidence>
<dbReference type="GO" id="GO:0000742">
    <property type="term" value="P:karyogamy involved in conjugation with cellular fusion"/>
    <property type="evidence" value="ECO:0007669"/>
    <property type="project" value="UniProtKB-UniRule"/>
</dbReference>
<feature type="signal peptide" evidence="13">
    <location>
        <begin position="1"/>
        <end position="28"/>
    </location>
</feature>
<dbReference type="InterPro" id="IPR007292">
    <property type="entry name" value="Nuclear_fusion_Kar5"/>
</dbReference>
<feature type="region of interest" description="Disordered" evidence="12">
    <location>
        <begin position="349"/>
        <end position="380"/>
    </location>
</feature>
<dbReference type="GO" id="GO:0048288">
    <property type="term" value="P:nuclear membrane fusion involved in karyogamy"/>
    <property type="evidence" value="ECO:0007669"/>
    <property type="project" value="UniProtKB-UniRule"/>
</dbReference>
<evidence type="ECO:0000256" key="10">
    <source>
        <dbReference type="ARBA" id="ARBA00023242"/>
    </source>
</evidence>
<gene>
    <name evidence="14" type="ORF">K457DRAFT_122712</name>
</gene>
<evidence type="ECO:0000256" key="2">
    <source>
        <dbReference type="ARBA" id="ARBA00010473"/>
    </source>
</evidence>
<evidence type="ECO:0000256" key="12">
    <source>
        <dbReference type="SAM" id="MobiDB-lite"/>
    </source>
</evidence>
<feature type="chain" id="PRO_5008276601" description="Karyogamy protein 5" evidence="13">
    <location>
        <begin position="29"/>
        <end position="420"/>
    </location>
</feature>
<feature type="compositionally biased region" description="Low complexity" evidence="12">
    <location>
        <begin position="354"/>
        <end position="364"/>
    </location>
</feature>
<dbReference type="OrthoDB" id="5311848at2759"/>
<keyword evidence="6 11" id="KW-0256">Endoplasmic reticulum</keyword>
<dbReference type="PANTHER" id="PTHR28012:SF1">
    <property type="entry name" value="NUCLEAR FUSION PROTEIN KAR5"/>
    <property type="match status" value="1"/>
</dbReference>
<evidence type="ECO:0000256" key="13">
    <source>
        <dbReference type="SAM" id="SignalP"/>
    </source>
</evidence>
<keyword evidence="10 11" id="KW-0539">Nucleus</keyword>
<evidence type="ECO:0000256" key="11">
    <source>
        <dbReference type="RuleBase" id="RU368082"/>
    </source>
</evidence>
<dbReference type="Proteomes" id="UP000078512">
    <property type="component" value="Unassembled WGS sequence"/>
</dbReference>
<evidence type="ECO:0000256" key="6">
    <source>
        <dbReference type="ARBA" id="ARBA00022824"/>
    </source>
</evidence>
<evidence type="ECO:0000256" key="3">
    <source>
        <dbReference type="ARBA" id="ARBA00022459"/>
    </source>
</evidence>
<name>A0A197K5Q4_9FUNG</name>
<dbReference type="EMBL" id="KV442022">
    <property type="protein sequence ID" value="OAQ32987.1"/>
    <property type="molecule type" value="Genomic_DNA"/>
</dbReference>
<evidence type="ECO:0000256" key="5">
    <source>
        <dbReference type="ARBA" id="ARBA00022729"/>
    </source>
</evidence>
<evidence type="ECO:0000256" key="7">
    <source>
        <dbReference type="ARBA" id="ARBA00022989"/>
    </source>
</evidence>
<evidence type="ECO:0000256" key="8">
    <source>
        <dbReference type="ARBA" id="ARBA00023136"/>
    </source>
</evidence>
<comment type="subcellular location">
    <subcellularLocation>
        <location evidence="11">Endoplasmic reticulum membrane</location>
    </subcellularLocation>
    <subcellularLocation>
        <location evidence="11">Nucleus membrane</location>
    </subcellularLocation>
</comment>
<proteinExistence type="inferred from homology"/>
<evidence type="ECO:0000256" key="9">
    <source>
        <dbReference type="ARBA" id="ARBA00023180"/>
    </source>
</evidence>
<evidence type="ECO:0000313" key="14">
    <source>
        <dbReference type="EMBL" id="OAQ32987.1"/>
    </source>
</evidence>
<reference evidence="14 15" key="1">
    <citation type="submission" date="2016-05" db="EMBL/GenBank/DDBJ databases">
        <title>Genome sequencing reveals origins of a unique bacterial endosymbiosis in the earliest lineages of terrestrial Fungi.</title>
        <authorList>
            <consortium name="DOE Joint Genome Institute"/>
            <person name="Uehling J."/>
            <person name="Gryganskyi A."/>
            <person name="Hameed K."/>
            <person name="Tschaplinski T."/>
            <person name="Misztal P."/>
            <person name="Wu S."/>
            <person name="Desiro A."/>
            <person name="Vande Pol N."/>
            <person name="Du Z.-Y."/>
            <person name="Zienkiewicz A."/>
            <person name="Zienkiewicz K."/>
            <person name="Morin E."/>
            <person name="Tisserant E."/>
            <person name="Splivallo R."/>
            <person name="Hainaut M."/>
            <person name="Henrissat B."/>
            <person name="Ohm R."/>
            <person name="Kuo A."/>
            <person name="Yan J."/>
            <person name="Lipzen A."/>
            <person name="Nolan M."/>
            <person name="Labutti K."/>
            <person name="Barry K."/>
            <person name="Goldstein A."/>
            <person name="Labbe J."/>
            <person name="Schadt C."/>
            <person name="Tuskan G."/>
            <person name="Grigoriev I."/>
            <person name="Martin F."/>
            <person name="Vilgalys R."/>
            <person name="Bonito G."/>
        </authorList>
    </citation>
    <scope>NUCLEOTIDE SEQUENCE [LARGE SCALE GENOMIC DNA]</scope>
    <source>
        <strain evidence="14 15">AG-77</strain>
    </source>
</reference>
<evidence type="ECO:0000313" key="15">
    <source>
        <dbReference type="Proteomes" id="UP000078512"/>
    </source>
</evidence>
<keyword evidence="8" id="KW-0472">Membrane</keyword>
<dbReference type="GO" id="GO:0031965">
    <property type="term" value="C:nuclear membrane"/>
    <property type="evidence" value="ECO:0007669"/>
    <property type="project" value="UniProtKB-SubCell"/>
</dbReference>
<dbReference type="PANTHER" id="PTHR28012">
    <property type="entry name" value="NUCLEAR FUSION PROTEIN KAR5"/>
    <property type="match status" value="1"/>
</dbReference>
<keyword evidence="5 11" id="KW-0732">Signal</keyword>
<accession>A0A197K5Q4</accession>
<dbReference type="Pfam" id="PF04163">
    <property type="entry name" value="Tht1"/>
    <property type="match status" value="1"/>
</dbReference>
<keyword evidence="7" id="KW-1133">Transmembrane helix</keyword>
<evidence type="ECO:0000256" key="1">
    <source>
        <dbReference type="ARBA" id="ARBA00003389"/>
    </source>
</evidence>
<comment type="function">
    <text evidence="1 11">Required for nuclear membrane fusion during karyogamy.</text>
</comment>
<keyword evidence="15" id="KW-1185">Reference proteome</keyword>
<organism evidence="14 15">
    <name type="scientific">Linnemannia elongata AG-77</name>
    <dbReference type="NCBI Taxonomy" id="1314771"/>
    <lineage>
        <taxon>Eukaryota</taxon>
        <taxon>Fungi</taxon>
        <taxon>Fungi incertae sedis</taxon>
        <taxon>Mucoromycota</taxon>
        <taxon>Mortierellomycotina</taxon>
        <taxon>Mortierellomycetes</taxon>
        <taxon>Mortierellales</taxon>
        <taxon>Mortierellaceae</taxon>
        <taxon>Linnemannia</taxon>
    </lineage>
</organism>
<comment type="similarity">
    <text evidence="2 11">Belongs to the KAR5 family.</text>
</comment>
<dbReference type="GO" id="GO:0005789">
    <property type="term" value="C:endoplasmic reticulum membrane"/>
    <property type="evidence" value="ECO:0007669"/>
    <property type="project" value="UniProtKB-SubCell"/>
</dbReference>
<dbReference type="AlphaFoldDB" id="A0A197K5Q4"/>
<keyword evidence="9" id="KW-0325">Glycoprotein</keyword>
<protein>
    <recommendedName>
        <fullName evidence="16">Karyogamy protein 5</fullName>
    </recommendedName>
</protein>
<keyword evidence="4" id="KW-0812">Transmembrane</keyword>